<comment type="caution">
    <text evidence="1">The sequence shown here is derived from an EMBL/GenBank/DDBJ whole genome shotgun (WGS) entry which is preliminary data.</text>
</comment>
<reference evidence="1 2" key="2">
    <citation type="submission" date="2018-01" db="EMBL/GenBank/DDBJ databases">
        <title>Genomic study of Klebsiella pneumoniae.</title>
        <authorList>
            <person name="Yang Y."/>
            <person name="Bicalho R."/>
        </authorList>
    </citation>
    <scope>NUCLEOTIDE SEQUENCE [LARGE SCALE GENOMIC DNA]</scope>
    <source>
        <strain evidence="1 2">A11</strain>
    </source>
</reference>
<sequence length="59" mass="6923">MHRDALLFSRQRLCRRRIFVREEGFLTLRAGIQVFCVVSATPGEIRETASKMKERTQKV</sequence>
<dbReference type="Proteomes" id="UP000234505">
    <property type="component" value="Unassembled WGS sequence"/>
</dbReference>
<evidence type="ECO:0000313" key="2">
    <source>
        <dbReference type="Proteomes" id="UP000234505"/>
    </source>
</evidence>
<protein>
    <submittedName>
        <fullName evidence="1">Uncharacterized protein</fullName>
    </submittedName>
</protein>
<dbReference type="AlphaFoldDB" id="A0A2J4RLU9"/>
<proteinExistence type="predicted"/>
<organism evidence="1 2">
    <name type="scientific">Klebsiella michiganensis</name>
    <dbReference type="NCBI Taxonomy" id="1134687"/>
    <lineage>
        <taxon>Bacteria</taxon>
        <taxon>Pseudomonadati</taxon>
        <taxon>Pseudomonadota</taxon>
        <taxon>Gammaproteobacteria</taxon>
        <taxon>Enterobacterales</taxon>
        <taxon>Enterobacteriaceae</taxon>
        <taxon>Klebsiella/Raoultella group</taxon>
        <taxon>Klebsiella</taxon>
    </lineage>
</organism>
<name>A0A2J4RLU9_9ENTR</name>
<evidence type="ECO:0000313" key="1">
    <source>
        <dbReference type="EMBL" id="PLL44307.1"/>
    </source>
</evidence>
<dbReference type="EMBL" id="PIDS01000013">
    <property type="protein sequence ID" value="PLL44307.1"/>
    <property type="molecule type" value="Genomic_DNA"/>
</dbReference>
<accession>A0A2J4RLU9</accession>
<gene>
    <name evidence="1" type="ORF">CWN50_01110</name>
</gene>
<reference evidence="1 2" key="1">
    <citation type="submission" date="2017-11" db="EMBL/GenBank/DDBJ databases">
        <authorList>
            <person name="Han C.G."/>
        </authorList>
    </citation>
    <scope>NUCLEOTIDE SEQUENCE [LARGE SCALE GENOMIC DNA]</scope>
    <source>
        <strain evidence="1 2">A11</strain>
    </source>
</reference>